<keyword evidence="2" id="KW-0645">Protease</keyword>
<evidence type="ECO:0000256" key="2">
    <source>
        <dbReference type="ARBA" id="ARBA00022670"/>
    </source>
</evidence>
<dbReference type="Pfam" id="PF03575">
    <property type="entry name" value="Peptidase_S51"/>
    <property type="match status" value="1"/>
</dbReference>
<gene>
    <name evidence="5" type="ORF">FB473_003280</name>
</gene>
<dbReference type="GO" id="GO:0004180">
    <property type="term" value="F:carboxypeptidase activity"/>
    <property type="evidence" value="ECO:0007669"/>
    <property type="project" value="UniProtKB-KW"/>
</dbReference>
<evidence type="ECO:0000256" key="3">
    <source>
        <dbReference type="ARBA" id="ARBA00022801"/>
    </source>
</evidence>
<evidence type="ECO:0000313" key="5">
    <source>
        <dbReference type="EMBL" id="NIH58583.1"/>
    </source>
</evidence>
<keyword evidence="3 5" id="KW-0378">Hydrolase</keyword>
<dbReference type="Gene3D" id="3.40.50.880">
    <property type="match status" value="1"/>
</dbReference>
<evidence type="ECO:0000256" key="1">
    <source>
        <dbReference type="ARBA" id="ARBA00006534"/>
    </source>
</evidence>
<dbReference type="GO" id="GO:0008241">
    <property type="term" value="F:peptidyl-dipeptidase activity"/>
    <property type="evidence" value="ECO:0007669"/>
    <property type="project" value="UniProtKB-EC"/>
</dbReference>
<keyword evidence="6" id="KW-1185">Reference proteome</keyword>
<reference evidence="5 6" key="1">
    <citation type="submission" date="2020-02" db="EMBL/GenBank/DDBJ databases">
        <title>Sequencing the genomes of 1000 actinobacteria strains.</title>
        <authorList>
            <person name="Klenk H.-P."/>
        </authorList>
    </citation>
    <scope>NUCLEOTIDE SEQUENCE [LARGE SCALE GENOMIC DNA]</scope>
    <source>
        <strain evidence="5 6">DSM 19609</strain>
    </source>
</reference>
<evidence type="ECO:0000313" key="6">
    <source>
        <dbReference type="Proteomes" id="UP000749311"/>
    </source>
</evidence>
<dbReference type="Proteomes" id="UP000749311">
    <property type="component" value="Unassembled WGS sequence"/>
</dbReference>
<keyword evidence="4" id="KW-0720">Serine protease</keyword>
<name>A0ABX0SMN2_9ACTN</name>
<comment type="similarity">
    <text evidence="1">Belongs to the peptidase S51 family.</text>
</comment>
<dbReference type="InterPro" id="IPR005320">
    <property type="entry name" value="Peptidase_S51"/>
</dbReference>
<dbReference type="EMBL" id="JAAMOZ010000004">
    <property type="protein sequence ID" value="NIH58583.1"/>
    <property type="molecule type" value="Genomic_DNA"/>
</dbReference>
<dbReference type="RefSeq" id="WP_167171305.1">
    <property type="nucleotide sequence ID" value="NZ_BAAAOO010000006.1"/>
</dbReference>
<keyword evidence="5" id="KW-0121">Carboxypeptidase</keyword>
<evidence type="ECO:0000256" key="4">
    <source>
        <dbReference type="ARBA" id="ARBA00022825"/>
    </source>
</evidence>
<dbReference type="EC" id="3.4.15.6" evidence="5"/>
<protein>
    <submittedName>
        <fullName evidence="5">Cyanophycinase</fullName>
        <ecNumber evidence="5">3.4.15.6</ecNumber>
    </submittedName>
</protein>
<dbReference type="SUPFAM" id="SSF52317">
    <property type="entry name" value="Class I glutamine amidotransferase-like"/>
    <property type="match status" value="1"/>
</dbReference>
<sequence length="239" mass="25236">MTLFLIGGGPTQAVAPVLDEFVAAARGRGNRIAVAILGSEDEAAGFLDAYADPITSRFPEALIEPVWLIEPDDGPIAWPTAPEDLAGLVVAGGWTPGYLDALTPQRELISTLVRRGIPYLGWSAGAMIVGRHAIVGGWRHQGRQVAPEIVGEGSTELDIRDGLALIGPSIETHADSQFLVGRAMAALKVGPMRSVVLIDEDTALVVDASSGRTAVMGPGRVAWVSGEADEFVVRFEPRH</sequence>
<accession>A0ABX0SMN2</accession>
<proteinExistence type="inferred from homology"/>
<dbReference type="InterPro" id="IPR029062">
    <property type="entry name" value="Class_I_gatase-like"/>
</dbReference>
<comment type="caution">
    <text evidence="5">The sequence shown here is derived from an EMBL/GenBank/DDBJ whole genome shotgun (WGS) entry which is preliminary data.</text>
</comment>
<organism evidence="5 6">
    <name type="scientific">Brooklawnia cerclae</name>
    <dbReference type="NCBI Taxonomy" id="349934"/>
    <lineage>
        <taxon>Bacteria</taxon>
        <taxon>Bacillati</taxon>
        <taxon>Actinomycetota</taxon>
        <taxon>Actinomycetes</taxon>
        <taxon>Propionibacteriales</taxon>
        <taxon>Propionibacteriaceae</taxon>
        <taxon>Brooklawnia</taxon>
    </lineage>
</organism>